<accession>A0A9D4G265</accession>
<evidence type="ECO:0000256" key="1">
    <source>
        <dbReference type="SAM" id="MobiDB-lite"/>
    </source>
</evidence>
<protein>
    <submittedName>
        <fullName evidence="2">Uncharacterized protein</fullName>
    </submittedName>
</protein>
<comment type="caution">
    <text evidence="2">The sequence shown here is derived from an EMBL/GenBank/DDBJ whole genome shotgun (WGS) entry which is preliminary data.</text>
</comment>
<keyword evidence="3" id="KW-1185">Reference proteome</keyword>
<reference evidence="2" key="2">
    <citation type="submission" date="2020-11" db="EMBL/GenBank/DDBJ databases">
        <authorList>
            <person name="McCartney M.A."/>
            <person name="Auch B."/>
            <person name="Kono T."/>
            <person name="Mallez S."/>
            <person name="Becker A."/>
            <person name="Gohl D.M."/>
            <person name="Silverstein K.A.T."/>
            <person name="Koren S."/>
            <person name="Bechman K.B."/>
            <person name="Herman A."/>
            <person name="Abrahante J.E."/>
            <person name="Garbe J."/>
        </authorList>
    </citation>
    <scope>NUCLEOTIDE SEQUENCE</scope>
    <source>
        <strain evidence="2">Duluth1</strain>
        <tissue evidence="2">Whole animal</tissue>
    </source>
</reference>
<dbReference type="AlphaFoldDB" id="A0A9D4G265"/>
<feature type="compositionally biased region" description="Polar residues" evidence="1">
    <location>
        <begin position="17"/>
        <end position="26"/>
    </location>
</feature>
<evidence type="ECO:0000313" key="2">
    <source>
        <dbReference type="EMBL" id="KAH3808752.1"/>
    </source>
</evidence>
<sequence length="140" mass="15564">MDTFRFQDSDNDGSENGHIQNVKYNRHNATQTDLEKDQFCIRKENAQLISEIADLCNRPDRKDPEVLLLLGSVDVGKSAMVNTIIKAMTGKYFHKAKTGSGNEASTKPAMAGQYFHKAKTGSGKEASTTLAFEWQISYSL</sequence>
<dbReference type="OrthoDB" id="6143944at2759"/>
<dbReference type="Proteomes" id="UP000828390">
    <property type="component" value="Unassembled WGS sequence"/>
</dbReference>
<reference evidence="2" key="1">
    <citation type="journal article" date="2019" name="bioRxiv">
        <title>The Genome of the Zebra Mussel, Dreissena polymorpha: A Resource for Invasive Species Research.</title>
        <authorList>
            <person name="McCartney M.A."/>
            <person name="Auch B."/>
            <person name="Kono T."/>
            <person name="Mallez S."/>
            <person name="Zhang Y."/>
            <person name="Obille A."/>
            <person name="Becker A."/>
            <person name="Abrahante J.E."/>
            <person name="Garbe J."/>
            <person name="Badalamenti J.P."/>
            <person name="Herman A."/>
            <person name="Mangelson H."/>
            <person name="Liachko I."/>
            <person name="Sullivan S."/>
            <person name="Sone E.D."/>
            <person name="Koren S."/>
            <person name="Silverstein K.A.T."/>
            <person name="Beckman K.B."/>
            <person name="Gohl D.M."/>
        </authorList>
    </citation>
    <scope>NUCLEOTIDE SEQUENCE</scope>
    <source>
        <strain evidence="2">Duluth1</strain>
        <tissue evidence="2">Whole animal</tissue>
    </source>
</reference>
<dbReference type="EMBL" id="JAIWYP010000006">
    <property type="protein sequence ID" value="KAH3808752.1"/>
    <property type="molecule type" value="Genomic_DNA"/>
</dbReference>
<organism evidence="2 3">
    <name type="scientific">Dreissena polymorpha</name>
    <name type="common">Zebra mussel</name>
    <name type="synonym">Mytilus polymorpha</name>
    <dbReference type="NCBI Taxonomy" id="45954"/>
    <lineage>
        <taxon>Eukaryota</taxon>
        <taxon>Metazoa</taxon>
        <taxon>Spiralia</taxon>
        <taxon>Lophotrochozoa</taxon>
        <taxon>Mollusca</taxon>
        <taxon>Bivalvia</taxon>
        <taxon>Autobranchia</taxon>
        <taxon>Heteroconchia</taxon>
        <taxon>Euheterodonta</taxon>
        <taxon>Imparidentia</taxon>
        <taxon>Neoheterodontei</taxon>
        <taxon>Myida</taxon>
        <taxon>Dreissenoidea</taxon>
        <taxon>Dreissenidae</taxon>
        <taxon>Dreissena</taxon>
    </lineage>
</organism>
<feature type="region of interest" description="Disordered" evidence="1">
    <location>
        <begin position="1"/>
        <end position="26"/>
    </location>
</feature>
<gene>
    <name evidence="2" type="ORF">DPMN_137110</name>
</gene>
<evidence type="ECO:0000313" key="3">
    <source>
        <dbReference type="Proteomes" id="UP000828390"/>
    </source>
</evidence>
<name>A0A9D4G265_DREPO</name>
<proteinExistence type="predicted"/>